<reference evidence="2 3" key="1">
    <citation type="submission" date="2019-05" db="EMBL/GenBank/DDBJ databases">
        <title>Another draft genome of Portunus trituberculatus and its Hox gene families provides insights of decapod evolution.</title>
        <authorList>
            <person name="Jeong J.-H."/>
            <person name="Song I."/>
            <person name="Kim S."/>
            <person name="Choi T."/>
            <person name="Kim D."/>
            <person name="Ryu S."/>
            <person name="Kim W."/>
        </authorList>
    </citation>
    <scope>NUCLEOTIDE SEQUENCE [LARGE SCALE GENOMIC DNA]</scope>
    <source>
        <tissue evidence="2">Muscle</tissue>
    </source>
</reference>
<feature type="signal peptide" evidence="1">
    <location>
        <begin position="1"/>
        <end position="20"/>
    </location>
</feature>
<evidence type="ECO:0000313" key="3">
    <source>
        <dbReference type="Proteomes" id="UP000324222"/>
    </source>
</evidence>
<sequence>MVAVVTRLVVLVVVTSAVEGVENMACIAMGAAATHVPELHKIWSLAWGSLTKLMNSNLNTTANGPGGVPKSLTVTDQVNQRCFTNTC</sequence>
<dbReference type="EMBL" id="VSRR010000073">
    <property type="protein sequence ID" value="MPC09530.1"/>
    <property type="molecule type" value="Genomic_DNA"/>
</dbReference>
<comment type="caution">
    <text evidence="2">The sequence shown here is derived from an EMBL/GenBank/DDBJ whole genome shotgun (WGS) entry which is preliminary data.</text>
</comment>
<protein>
    <recommendedName>
        <fullName evidence="4">Secreted protein</fullName>
    </recommendedName>
</protein>
<dbReference type="AlphaFoldDB" id="A0A5B7CJL1"/>
<accession>A0A5B7CJL1</accession>
<keyword evidence="3" id="KW-1185">Reference proteome</keyword>
<evidence type="ECO:0008006" key="4">
    <source>
        <dbReference type="Google" id="ProtNLM"/>
    </source>
</evidence>
<dbReference type="Proteomes" id="UP000324222">
    <property type="component" value="Unassembled WGS sequence"/>
</dbReference>
<evidence type="ECO:0000313" key="2">
    <source>
        <dbReference type="EMBL" id="MPC09530.1"/>
    </source>
</evidence>
<proteinExistence type="predicted"/>
<keyword evidence="1" id="KW-0732">Signal</keyword>
<name>A0A5B7CJL1_PORTR</name>
<evidence type="ECO:0000256" key="1">
    <source>
        <dbReference type="SAM" id="SignalP"/>
    </source>
</evidence>
<organism evidence="2 3">
    <name type="scientific">Portunus trituberculatus</name>
    <name type="common">Swimming crab</name>
    <name type="synonym">Neptunus trituberculatus</name>
    <dbReference type="NCBI Taxonomy" id="210409"/>
    <lineage>
        <taxon>Eukaryota</taxon>
        <taxon>Metazoa</taxon>
        <taxon>Ecdysozoa</taxon>
        <taxon>Arthropoda</taxon>
        <taxon>Crustacea</taxon>
        <taxon>Multicrustacea</taxon>
        <taxon>Malacostraca</taxon>
        <taxon>Eumalacostraca</taxon>
        <taxon>Eucarida</taxon>
        <taxon>Decapoda</taxon>
        <taxon>Pleocyemata</taxon>
        <taxon>Brachyura</taxon>
        <taxon>Eubrachyura</taxon>
        <taxon>Portunoidea</taxon>
        <taxon>Portunidae</taxon>
        <taxon>Portuninae</taxon>
        <taxon>Portunus</taxon>
    </lineage>
</organism>
<feature type="chain" id="PRO_5022759219" description="Secreted protein" evidence="1">
    <location>
        <begin position="21"/>
        <end position="87"/>
    </location>
</feature>
<gene>
    <name evidence="2" type="ORF">E2C01_002143</name>
</gene>